<name>A0A177ATA4_9BILA</name>
<gene>
    <name evidence="1" type="ORF">A3Q56_07665</name>
</gene>
<dbReference type="Proteomes" id="UP000078046">
    <property type="component" value="Unassembled WGS sequence"/>
</dbReference>
<organism evidence="1 2">
    <name type="scientific">Intoshia linei</name>
    <dbReference type="NCBI Taxonomy" id="1819745"/>
    <lineage>
        <taxon>Eukaryota</taxon>
        <taxon>Metazoa</taxon>
        <taxon>Spiralia</taxon>
        <taxon>Lophotrochozoa</taxon>
        <taxon>Mesozoa</taxon>
        <taxon>Orthonectida</taxon>
        <taxon>Rhopaluridae</taxon>
        <taxon>Intoshia</taxon>
    </lineage>
</organism>
<protein>
    <submittedName>
        <fullName evidence="1">Uncharacterized protein</fullName>
    </submittedName>
</protein>
<dbReference type="EMBL" id="LWCA01001721">
    <property type="protein sequence ID" value="OAF64611.1"/>
    <property type="molecule type" value="Genomic_DNA"/>
</dbReference>
<evidence type="ECO:0000313" key="2">
    <source>
        <dbReference type="Proteomes" id="UP000078046"/>
    </source>
</evidence>
<keyword evidence="2" id="KW-1185">Reference proteome</keyword>
<evidence type="ECO:0000313" key="1">
    <source>
        <dbReference type="EMBL" id="OAF64611.1"/>
    </source>
</evidence>
<dbReference type="AlphaFoldDB" id="A0A177ATA4"/>
<proteinExistence type="predicted"/>
<accession>A0A177ATA4</accession>
<reference evidence="1 2" key="1">
    <citation type="submission" date="2016-04" db="EMBL/GenBank/DDBJ databases">
        <title>The genome of Intoshia linei affirms orthonectids as highly simplified spiralians.</title>
        <authorList>
            <person name="Mikhailov K.V."/>
            <person name="Slusarev G.S."/>
            <person name="Nikitin M.A."/>
            <person name="Logacheva M.D."/>
            <person name="Penin A."/>
            <person name="Aleoshin V."/>
            <person name="Panchin Y.V."/>
        </authorList>
    </citation>
    <scope>NUCLEOTIDE SEQUENCE [LARGE SCALE GENOMIC DNA]</scope>
    <source>
        <strain evidence="1">Intl2013</strain>
        <tissue evidence="1">Whole animal</tissue>
    </source>
</reference>
<sequence>MTYNLELSIKVCKNVAIFSCRIIKKLETVNFDNEKKNNQLASICYKENSNIKKNYPTCIHFLHIYLKQLRKLTESSNFGLPKDIYHCFKDEALIEFYKSINPRMYRDWKLTPKGVYDFIMQSKVNWPKYKEARKAPLIVEP</sequence>
<comment type="caution">
    <text evidence="1">The sequence shown here is derived from an EMBL/GenBank/DDBJ whole genome shotgun (WGS) entry which is preliminary data.</text>
</comment>